<keyword evidence="11" id="KW-1185">Reference proteome</keyword>
<feature type="transmembrane region" description="Helical" evidence="9">
    <location>
        <begin position="20"/>
        <end position="41"/>
    </location>
</feature>
<gene>
    <name evidence="10" type="ORF">AB0I48_14755</name>
</gene>
<sequence>MSSSAAVDMSKSSNRRFGRVMWLLPVLLVIFAYLCLTMPIWPCKEITGGFIDLQVYRLGVETLRDGGDMYGQLPQTTIGIGLPFIYPPFAALVLGPFALLPWDSAAFAFFVTSTAALASTLYVVARRIWPGDQARRLALFATACAAPLAMLLEPTRATLDFGQVNLLLMALVAADCLTEKPRWRRGMLVGIAAAVKLTPAAFVLYFLVRKDYKSAITAAITGAVATAISFAVLPDASVKYWFGGLGNVDGLSGSAFHTNQSIQAVLARLRVPEPAFTVVWLVLGAALLVLVVAAMRRAADLPALALAINAVFTLLVSPISWSHHWVWIAPALFAMFGYATRQPLRRALGWYLVTAATAAVFVYGPQNWLPNGEQRESLWTPWQHVIGNTYVWLSVLLVVLFLLGTRRTSAGPVAVTEPVAATAPPEEPSAAPAESPSPVRG</sequence>
<feature type="transmembrane region" description="Helical" evidence="9">
    <location>
        <begin position="325"/>
        <end position="341"/>
    </location>
</feature>
<name>A0ABV3FTS9_9NOCA</name>
<evidence type="ECO:0000256" key="8">
    <source>
        <dbReference type="SAM" id="MobiDB-lite"/>
    </source>
</evidence>
<dbReference type="RefSeq" id="WP_357783937.1">
    <property type="nucleotide sequence ID" value="NZ_JBFAKC010000006.1"/>
</dbReference>
<dbReference type="EMBL" id="JBFAKC010000006">
    <property type="protein sequence ID" value="MEV0708819.1"/>
    <property type="molecule type" value="Genomic_DNA"/>
</dbReference>
<evidence type="ECO:0000256" key="1">
    <source>
        <dbReference type="ARBA" id="ARBA00004651"/>
    </source>
</evidence>
<comment type="caution">
    <text evidence="10">The sequence shown here is derived from an EMBL/GenBank/DDBJ whole genome shotgun (WGS) entry which is preliminary data.</text>
</comment>
<feature type="transmembrane region" description="Helical" evidence="9">
    <location>
        <begin position="385"/>
        <end position="403"/>
    </location>
</feature>
<dbReference type="Pfam" id="PF09594">
    <property type="entry name" value="GT87"/>
    <property type="match status" value="1"/>
</dbReference>
<protein>
    <submittedName>
        <fullName evidence="10">Glycosyltransferase 87 family protein</fullName>
    </submittedName>
</protein>
<feature type="transmembrane region" description="Helical" evidence="9">
    <location>
        <begin position="105"/>
        <end position="125"/>
    </location>
</feature>
<keyword evidence="2" id="KW-1003">Cell membrane</keyword>
<evidence type="ECO:0000313" key="11">
    <source>
        <dbReference type="Proteomes" id="UP001551695"/>
    </source>
</evidence>
<evidence type="ECO:0000313" key="10">
    <source>
        <dbReference type="EMBL" id="MEV0708819.1"/>
    </source>
</evidence>
<evidence type="ECO:0000256" key="4">
    <source>
        <dbReference type="ARBA" id="ARBA00022692"/>
    </source>
</evidence>
<dbReference type="Proteomes" id="UP001551695">
    <property type="component" value="Unassembled WGS sequence"/>
</dbReference>
<evidence type="ECO:0000256" key="6">
    <source>
        <dbReference type="ARBA" id="ARBA00023136"/>
    </source>
</evidence>
<evidence type="ECO:0000256" key="5">
    <source>
        <dbReference type="ARBA" id="ARBA00022989"/>
    </source>
</evidence>
<dbReference type="InterPro" id="IPR018584">
    <property type="entry name" value="GT87"/>
</dbReference>
<keyword evidence="3" id="KW-0808">Transferase</keyword>
<comment type="similarity">
    <text evidence="7">Belongs to the glycosyltransferase 87 family.</text>
</comment>
<accession>A0ABV3FTS9</accession>
<comment type="subcellular location">
    <subcellularLocation>
        <location evidence="1">Cell membrane</location>
        <topology evidence="1">Multi-pass membrane protein</topology>
    </subcellularLocation>
</comment>
<organism evidence="10 11">
    <name type="scientific">Nocardia aurea</name>
    <dbReference type="NCBI Taxonomy" id="2144174"/>
    <lineage>
        <taxon>Bacteria</taxon>
        <taxon>Bacillati</taxon>
        <taxon>Actinomycetota</taxon>
        <taxon>Actinomycetes</taxon>
        <taxon>Mycobacteriales</taxon>
        <taxon>Nocardiaceae</taxon>
        <taxon>Nocardia</taxon>
    </lineage>
</organism>
<evidence type="ECO:0000256" key="2">
    <source>
        <dbReference type="ARBA" id="ARBA00022475"/>
    </source>
</evidence>
<evidence type="ECO:0000256" key="7">
    <source>
        <dbReference type="ARBA" id="ARBA00024033"/>
    </source>
</evidence>
<feature type="transmembrane region" description="Helical" evidence="9">
    <location>
        <begin position="275"/>
        <end position="294"/>
    </location>
</feature>
<feature type="transmembrane region" description="Helical" evidence="9">
    <location>
        <begin position="215"/>
        <end position="233"/>
    </location>
</feature>
<feature type="transmembrane region" description="Helical" evidence="9">
    <location>
        <begin position="348"/>
        <end position="365"/>
    </location>
</feature>
<proteinExistence type="inferred from homology"/>
<reference evidence="10 11" key="1">
    <citation type="submission" date="2024-06" db="EMBL/GenBank/DDBJ databases">
        <title>The Natural Products Discovery Center: Release of the First 8490 Sequenced Strains for Exploring Actinobacteria Biosynthetic Diversity.</title>
        <authorList>
            <person name="Kalkreuter E."/>
            <person name="Kautsar S.A."/>
            <person name="Yang D."/>
            <person name="Bader C.D."/>
            <person name="Teijaro C.N."/>
            <person name="Fluegel L."/>
            <person name="Davis C.M."/>
            <person name="Simpson J.R."/>
            <person name="Lauterbach L."/>
            <person name="Steele A.D."/>
            <person name="Gui C."/>
            <person name="Meng S."/>
            <person name="Li G."/>
            <person name="Viehrig K."/>
            <person name="Ye F."/>
            <person name="Su P."/>
            <person name="Kiefer A.F."/>
            <person name="Nichols A."/>
            <person name="Cepeda A.J."/>
            <person name="Yan W."/>
            <person name="Fan B."/>
            <person name="Jiang Y."/>
            <person name="Adhikari A."/>
            <person name="Zheng C.-J."/>
            <person name="Schuster L."/>
            <person name="Cowan T.M."/>
            <person name="Smanski M.J."/>
            <person name="Chevrette M.G."/>
            <person name="De Carvalho L.P.S."/>
            <person name="Shen B."/>
        </authorList>
    </citation>
    <scope>NUCLEOTIDE SEQUENCE [LARGE SCALE GENOMIC DNA]</scope>
    <source>
        <strain evidence="10 11">NPDC050403</strain>
    </source>
</reference>
<keyword evidence="4 9" id="KW-0812">Transmembrane</keyword>
<evidence type="ECO:0000256" key="3">
    <source>
        <dbReference type="ARBA" id="ARBA00022679"/>
    </source>
</evidence>
<keyword evidence="6 9" id="KW-0472">Membrane</keyword>
<keyword evidence="5 9" id="KW-1133">Transmembrane helix</keyword>
<feature type="region of interest" description="Disordered" evidence="8">
    <location>
        <begin position="417"/>
        <end position="441"/>
    </location>
</feature>
<feature type="transmembrane region" description="Helical" evidence="9">
    <location>
        <begin position="137"/>
        <end position="152"/>
    </location>
</feature>
<evidence type="ECO:0000256" key="9">
    <source>
        <dbReference type="SAM" id="Phobius"/>
    </source>
</evidence>
<feature type="transmembrane region" description="Helical" evidence="9">
    <location>
        <begin position="187"/>
        <end position="208"/>
    </location>
</feature>
<feature type="transmembrane region" description="Helical" evidence="9">
    <location>
        <begin position="78"/>
        <end position="99"/>
    </location>
</feature>
<feature type="transmembrane region" description="Helical" evidence="9">
    <location>
        <begin position="301"/>
        <end position="319"/>
    </location>
</feature>